<evidence type="ECO:0000256" key="1">
    <source>
        <dbReference type="SAM" id="Phobius"/>
    </source>
</evidence>
<feature type="transmembrane region" description="Helical" evidence="1">
    <location>
        <begin position="270"/>
        <end position="296"/>
    </location>
</feature>
<reference evidence="3 4" key="1">
    <citation type="submission" date="2018-08" db="EMBL/GenBank/DDBJ databases">
        <title>Wenzhouxiangella salilacus sp. nov., a novel bacterium isolated from a saline lake in Xinjiang Province, China.</title>
        <authorList>
            <person name="Han S."/>
        </authorList>
    </citation>
    <scope>NUCLEOTIDE SEQUENCE [LARGE SCALE GENOMIC DNA]</scope>
    <source>
        <strain evidence="3 4">XDB06</strain>
    </source>
</reference>
<evidence type="ECO:0000259" key="2">
    <source>
        <dbReference type="Pfam" id="PF03703"/>
    </source>
</evidence>
<dbReference type="AlphaFoldDB" id="A0A3E1KBJ8"/>
<feature type="domain" description="YdbS-like PH" evidence="2">
    <location>
        <begin position="448"/>
        <end position="522"/>
    </location>
</feature>
<feature type="transmembrane region" description="Helical" evidence="1">
    <location>
        <begin position="428"/>
        <end position="444"/>
    </location>
</feature>
<feature type="transmembrane region" description="Helical" evidence="1">
    <location>
        <begin position="223"/>
        <end position="244"/>
    </location>
</feature>
<organism evidence="3 4">
    <name type="scientific">Wenzhouxiangella sediminis</name>
    <dbReference type="NCBI Taxonomy" id="1792836"/>
    <lineage>
        <taxon>Bacteria</taxon>
        <taxon>Pseudomonadati</taxon>
        <taxon>Pseudomonadota</taxon>
        <taxon>Gammaproteobacteria</taxon>
        <taxon>Chromatiales</taxon>
        <taxon>Wenzhouxiangellaceae</taxon>
        <taxon>Wenzhouxiangella</taxon>
    </lineage>
</organism>
<comment type="caution">
    <text evidence="3">The sequence shown here is derived from an EMBL/GenBank/DDBJ whole genome shotgun (WGS) entry which is preliminary data.</text>
</comment>
<dbReference type="PANTHER" id="PTHR34473">
    <property type="entry name" value="UPF0699 TRANSMEMBRANE PROTEIN YDBS"/>
    <property type="match status" value="1"/>
</dbReference>
<keyword evidence="1" id="KW-0812">Transmembrane</keyword>
<gene>
    <name evidence="3" type="ORF">DZC52_03105</name>
</gene>
<accession>A0A3E1KBJ8</accession>
<evidence type="ECO:0000313" key="4">
    <source>
        <dbReference type="Proteomes" id="UP000260351"/>
    </source>
</evidence>
<keyword evidence="1" id="KW-1133">Transmembrane helix</keyword>
<dbReference type="Pfam" id="PF03703">
    <property type="entry name" value="bPH_2"/>
    <property type="match status" value="2"/>
</dbReference>
<feature type="transmembrane region" description="Helical" evidence="1">
    <location>
        <begin position="403"/>
        <end position="422"/>
    </location>
</feature>
<dbReference type="PIRSF" id="PIRSF026631">
    <property type="entry name" value="UCP026631"/>
    <property type="match status" value="1"/>
</dbReference>
<name>A0A3E1KBJ8_9GAMM</name>
<dbReference type="Proteomes" id="UP000260351">
    <property type="component" value="Unassembled WGS sequence"/>
</dbReference>
<dbReference type="InterPro" id="IPR005182">
    <property type="entry name" value="YdbS-like_PH"/>
</dbReference>
<feature type="domain" description="YdbS-like PH" evidence="2">
    <location>
        <begin position="103"/>
        <end position="181"/>
    </location>
</feature>
<sequence length="536" mass="59751">MRGGCASTCSNRLPSLPITRKTATSKGRFVTPIDLNTWQRLAPMALLFLVINGGAKFVRENLYAFAGAGAGFAFLDRLGLREFVLGGLLALLVGILVAAIYHRRFRFRIEGDAIRLRRGIIENKDLRIRFARVQNVGLSQPFYFRPFGLVRFTLETPGAESTEVSLPGVSQELALALRDHIARAGGAAGREAEYDVDPEAAPAEVQTEASDATLIHAPGNLRLFAHGLVSNQVWLIAGVAAWLFGTMWERIEQWIGSIGVSALVQRILEFGWTGAAGLILLLVISLFVLSGVLSFVRFHDFILRDLGDRFLSIGGLLDRREQNIRRRKLTGLTLYQTALGRLIGQWYLIGKQASSKEFEVDPSGKHFLIPGMRRGDLHLIGRLMPGFSVPESMRPISRRFRTLLWSRISAPVLLLTALAWWYLSETRLLMGGVLVILLVVLWLVHRSWRCWGWQVVDGVCWIQQGLFGLRRDAFELAMVQQAAVVSTPYFRRHDLASVRLVLPQGQVTVPFIARSDAVELVNRAVLAAETSRAHRV</sequence>
<dbReference type="InterPro" id="IPR014529">
    <property type="entry name" value="UCP026631"/>
</dbReference>
<protein>
    <recommendedName>
        <fullName evidence="2">YdbS-like PH domain-containing protein</fullName>
    </recommendedName>
</protein>
<dbReference type="PANTHER" id="PTHR34473:SF2">
    <property type="entry name" value="UPF0699 TRANSMEMBRANE PROTEIN YDBT"/>
    <property type="match status" value="1"/>
</dbReference>
<keyword evidence="4" id="KW-1185">Reference proteome</keyword>
<keyword evidence="1" id="KW-0472">Membrane</keyword>
<proteinExistence type="predicted"/>
<dbReference type="EMBL" id="QUZK01000014">
    <property type="protein sequence ID" value="RFF31995.1"/>
    <property type="molecule type" value="Genomic_DNA"/>
</dbReference>
<dbReference type="OrthoDB" id="155986at2"/>
<evidence type="ECO:0000313" key="3">
    <source>
        <dbReference type="EMBL" id="RFF31995.1"/>
    </source>
</evidence>
<feature type="transmembrane region" description="Helical" evidence="1">
    <location>
        <begin position="83"/>
        <end position="101"/>
    </location>
</feature>